<feature type="transmembrane region" description="Helical" evidence="8">
    <location>
        <begin position="473"/>
        <end position="495"/>
    </location>
</feature>
<dbReference type="Proteomes" id="UP000824140">
    <property type="component" value="Unassembled WGS sequence"/>
</dbReference>
<evidence type="ECO:0000256" key="8">
    <source>
        <dbReference type="HAMAP-Rule" id="MF_02078"/>
    </source>
</evidence>
<evidence type="ECO:0000256" key="6">
    <source>
        <dbReference type="ARBA" id="ARBA00022989"/>
    </source>
</evidence>
<dbReference type="PANTHER" id="PTHR47019:SF1">
    <property type="entry name" value="LIPID II FLIPPASE MURJ"/>
    <property type="match status" value="1"/>
</dbReference>
<dbReference type="GO" id="GO:0071555">
    <property type="term" value="P:cell wall organization"/>
    <property type="evidence" value="ECO:0007669"/>
    <property type="project" value="UniProtKB-UniRule"/>
</dbReference>
<keyword evidence="7 8" id="KW-0472">Membrane</keyword>
<dbReference type="GO" id="GO:0009252">
    <property type="term" value="P:peptidoglycan biosynthetic process"/>
    <property type="evidence" value="ECO:0007669"/>
    <property type="project" value="UniProtKB-UniRule"/>
</dbReference>
<protein>
    <recommendedName>
        <fullName evidence="8">Probable lipid II flippase MurJ</fullName>
    </recommendedName>
</protein>
<dbReference type="AlphaFoldDB" id="A0A9D1G2D1"/>
<keyword evidence="8 9" id="KW-0961">Cell wall biogenesis/degradation</keyword>
<evidence type="ECO:0000256" key="2">
    <source>
        <dbReference type="ARBA" id="ARBA00022475"/>
    </source>
</evidence>
<dbReference type="GO" id="GO:0015648">
    <property type="term" value="F:lipid-linked peptidoglycan transporter activity"/>
    <property type="evidence" value="ECO:0007669"/>
    <property type="project" value="UniProtKB-UniRule"/>
</dbReference>
<organism evidence="10 11">
    <name type="scientific">Candidatus Alectryocaccomicrobium excrementavium</name>
    <dbReference type="NCBI Taxonomy" id="2840668"/>
    <lineage>
        <taxon>Bacteria</taxon>
        <taxon>Bacillati</taxon>
        <taxon>Bacillota</taxon>
        <taxon>Clostridia</taxon>
        <taxon>Candidatus Alectryocaccomicrobium</taxon>
    </lineage>
</organism>
<dbReference type="HAMAP" id="MF_02078">
    <property type="entry name" value="MurJ_MviN"/>
    <property type="match status" value="1"/>
</dbReference>
<feature type="transmembrane region" description="Helical" evidence="8">
    <location>
        <begin position="93"/>
        <end position="113"/>
    </location>
</feature>
<evidence type="ECO:0000256" key="7">
    <source>
        <dbReference type="ARBA" id="ARBA00023136"/>
    </source>
</evidence>
<keyword evidence="8 9" id="KW-0813">Transport</keyword>
<feature type="transmembrane region" description="Helical" evidence="8">
    <location>
        <begin position="48"/>
        <end position="72"/>
    </location>
</feature>
<evidence type="ECO:0000256" key="3">
    <source>
        <dbReference type="ARBA" id="ARBA00022692"/>
    </source>
</evidence>
<dbReference type="CDD" id="cd13123">
    <property type="entry name" value="MATE_MurJ_like"/>
    <property type="match status" value="1"/>
</dbReference>
<keyword evidence="4 8" id="KW-0133">Cell shape</keyword>
<feature type="transmembrane region" description="Helical" evidence="8">
    <location>
        <begin position="350"/>
        <end position="367"/>
    </location>
</feature>
<evidence type="ECO:0000256" key="5">
    <source>
        <dbReference type="ARBA" id="ARBA00022984"/>
    </source>
</evidence>
<keyword evidence="5 8" id="KW-0573">Peptidoglycan synthesis</keyword>
<comment type="caution">
    <text evidence="10">The sequence shown here is derived from an EMBL/GenBank/DDBJ whole genome shotgun (WGS) entry which is preliminary data.</text>
</comment>
<evidence type="ECO:0000256" key="9">
    <source>
        <dbReference type="PIRNR" id="PIRNR002869"/>
    </source>
</evidence>
<comment type="subcellular location">
    <subcellularLocation>
        <location evidence="1 8">Cell membrane</location>
        <topology evidence="1 8">Multi-pass membrane protein</topology>
    </subcellularLocation>
</comment>
<comment type="pathway">
    <text evidence="8">Cell wall biogenesis; peptidoglycan biosynthesis.</text>
</comment>
<keyword evidence="2 8" id="KW-1003">Cell membrane</keyword>
<proteinExistence type="inferred from homology"/>
<accession>A0A9D1G2D1</accession>
<reference evidence="10" key="2">
    <citation type="journal article" date="2021" name="PeerJ">
        <title>Extensive microbial diversity within the chicken gut microbiome revealed by metagenomics and culture.</title>
        <authorList>
            <person name="Gilroy R."/>
            <person name="Ravi A."/>
            <person name="Getino M."/>
            <person name="Pursley I."/>
            <person name="Horton D.L."/>
            <person name="Alikhan N.F."/>
            <person name="Baker D."/>
            <person name="Gharbi K."/>
            <person name="Hall N."/>
            <person name="Watson M."/>
            <person name="Adriaenssens E.M."/>
            <person name="Foster-Nyarko E."/>
            <person name="Jarju S."/>
            <person name="Secka A."/>
            <person name="Antonio M."/>
            <person name="Oren A."/>
            <person name="Chaudhuri R.R."/>
            <person name="La Ragione R."/>
            <person name="Hildebrand F."/>
            <person name="Pallen M.J."/>
        </authorList>
    </citation>
    <scope>NUCLEOTIDE SEQUENCE</scope>
    <source>
        <strain evidence="10">13766</strain>
    </source>
</reference>
<dbReference type="NCBIfam" id="TIGR01695">
    <property type="entry name" value="murJ_mviN"/>
    <property type="match status" value="1"/>
</dbReference>
<name>A0A9D1G2D1_9FIRM</name>
<evidence type="ECO:0000256" key="4">
    <source>
        <dbReference type="ARBA" id="ARBA00022960"/>
    </source>
</evidence>
<dbReference type="GO" id="GO:0034204">
    <property type="term" value="P:lipid translocation"/>
    <property type="evidence" value="ECO:0007669"/>
    <property type="project" value="TreeGrafter"/>
</dbReference>
<comment type="similarity">
    <text evidence="8 9">Belongs to the MurJ/MviN family.</text>
</comment>
<dbReference type="GO" id="GO:0008360">
    <property type="term" value="P:regulation of cell shape"/>
    <property type="evidence" value="ECO:0007669"/>
    <property type="project" value="UniProtKB-UniRule"/>
</dbReference>
<dbReference type="GO" id="GO:0005886">
    <property type="term" value="C:plasma membrane"/>
    <property type="evidence" value="ECO:0007669"/>
    <property type="project" value="UniProtKB-SubCell"/>
</dbReference>
<reference evidence="10" key="1">
    <citation type="submission" date="2020-10" db="EMBL/GenBank/DDBJ databases">
        <authorList>
            <person name="Gilroy R."/>
        </authorList>
    </citation>
    <scope>NUCLEOTIDE SEQUENCE</scope>
    <source>
        <strain evidence="10">13766</strain>
    </source>
</reference>
<keyword evidence="3 8" id="KW-0812">Transmembrane</keyword>
<feature type="transmembrane region" description="Helical" evidence="8">
    <location>
        <begin position="264"/>
        <end position="285"/>
    </location>
</feature>
<dbReference type="EMBL" id="DVJN01000259">
    <property type="protein sequence ID" value="HIS94026.1"/>
    <property type="molecule type" value="Genomic_DNA"/>
</dbReference>
<gene>
    <name evidence="8 10" type="primary">murJ</name>
    <name evidence="10" type="ORF">IAA84_13525</name>
</gene>
<feature type="transmembrane region" description="Helical" evidence="8">
    <location>
        <begin position="186"/>
        <end position="206"/>
    </location>
</feature>
<feature type="transmembrane region" description="Helical" evidence="8">
    <location>
        <begin position="446"/>
        <end position="467"/>
    </location>
</feature>
<feature type="transmembrane region" description="Helical" evidence="8">
    <location>
        <begin position="133"/>
        <end position="152"/>
    </location>
</feature>
<dbReference type="InterPro" id="IPR051050">
    <property type="entry name" value="Lipid_II_flippase_MurJ/MviN"/>
</dbReference>
<comment type="function">
    <text evidence="8 9">Involved in peptidoglycan biosynthesis. Transports lipid-linked peptidoglycan precursors from the inner to the outer leaflet of the cytoplasmic membrane.</text>
</comment>
<feature type="transmembrane region" description="Helical" evidence="8">
    <location>
        <begin position="159"/>
        <end position="180"/>
    </location>
</feature>
<feature type="transmembrane region" description="Helical" evidence="8">
    <location>
        <begin position="12"/>
        <end position="36"/>
    </location>
</feature>
<dbReference type="Pfam" id="PF03023">
    <property type="entry name" value="MurJ"/>
    <property type="match status" value="1"/>
</dbReference>
<evidence type="ECO:0000256" key="1">
    <source>
        <dbReference type="ARBA" id="ARBA00004651"/>
    </source>
</evidence>
<evidence type="ECO:0000313" key="11">
    <source>
        <dbReference type="Proteomes" id="UP000824140"/>
    </source>
</evidence>
<feature type="transmembrane region" description="Helical" evidence="8">
    <location>
        <begin position="404"/>
        <end position="426"/>
    </location>
</feature>
<sequence length="511" mass="55494">MVKWKRALNSTLAVTAVIFASKLFGFVREIIAAGYFGTSMEKGAYDSAYSLFYVPVLLFSSCFTSTIVPMYVDERTNHSIRTANRFASNVANLTGMLSVIVSVLMIALAEPLVRAVYAGFEGEQLALTVRLTRIMLIGLVFFVVAIVLSSVLNARGQFMAAQLTGFPLSLCSIAATVFFTGGGVVAVAWSTVLSGILQILIMLPFLRGDFHYSTDFSLHDRRIRRLVHLALPAILSMSVSELNHMVDRSLASGLNEADIPAMNYAFKLIMFLLGVIVVPIATVAFSRMSTQASKKDEAGLVQTLRTSMEQGAFLLLPIEAICIVLSQNIIRAAYMRGAFDAHSLLVTSGVFQYYAIGLVAFGLRDILVRAFQAMQDNLTPLRVSCASMATNIALNLILREFLGVYGLALATSIAGFVSVVALYALLRKRLGGKLHSRAMLEEWIKIAIATAAAVVAALALNHILPAWEGAVMRFVRLGTAGAGSVLVYAGACYALKVRQLREIWKVFRRGA</sequence>
<dbReference type="PRINTS" id="PR01806">
    <property type="entry name" value="VIRFACTRMVIN"/>
</dbReference>
<dbReference type="InterPro" id="IPR004268">
    <property type="entry name" value="MurJ"/>
</dbReference>
<evidence type="ECO:0000313" key="10">
    <source>
        <dbReference type="EMBL" id="HIS94026.1"/>
    </source>
</evidence>
<dbReference type="PANTHER" id="PTHR47019">
    <property type="entry name" value="LIPID II FLIPPASE MURJ"/>
    <property type="match status" value="1"/>
</dbReference>
<keyword evidence="6 8" id="KW-1133">Transmembrane helix</keyword>
<dbReference type="PIRSF" id="PIRSF002869">
    <property type="entry name" value="MviN"/>
    <property type="match status" value="1"/>
</dbReference>
<feature type="transmembrane region" description="Helical" evidence="8">
    <location>
        <begin position="226"/>
        <end position="244"/>
    </location>
</feature>